<dbReference type="Gene3D" id="3.40.50.12780">
    <property type="entry name" value="N-terminal domain of ligase-like"/>
    <property type="match status" value="1"/>
</dbReference>
<accession>A0A2N8NWF8</accession>
<dbReference type="InterPro" id="IPR050237">
    <property type="entry name" value="ATP-dep_AMP-bd_enzyme"/>
</dbReference>
<name>A0A2N8NWF8_STREU</name>
<dbReference type="InterPro" id="IPR000873">
    <property type="entry name" value="AMP-dep_synth/lig_dom"/>
</dbReference>
<dbReference type="Pfam" id="PF00501">
    <property type="entry name" value="AMP-binding"/>
    <property type="match status" value="1"/>
</dbReference>
<reference evidence="4" key="1">
    <citation type="submission" date="2015-07" db="EMBL/GenBank/DDBJ databases">
        <authorList>
            <person name="Graham D.E."/>
            <person name="Giannone R.J."/>
            <person name="Gulvik C.A."/>
            <person name="Hettich R.L."/>
            <person name="Klingeman D.M."/>
            <person name="Mahan K.M."/>
            <person name="Parry R.J."/>
            <person name="Spain J.C."/>
        </authorList>
    </citation>
    <scope>NUCLEOTIDE SEQUENCE [LARGE SCALE GENOMIC DNA]</scope>
    <source>
        <strain evidence="4">ATCC 27428</strain>
    </source>
</reference>
<dbReference type="PROSITE" id="PS00455">
    <property type="entry name" value="AMP_BINDING"/>
    <property type="match status" value="1"/>
</dbReference>
<dbReference type="InterPro" id="IPR045851">
    <property type="entry name" value="AMP-bd_C_sf"/>
</dbReference>
<dbReference type="PANTHER" id="PTHR43767:SF1">
    <property type="entry name" value="NONRIBOSOMAL PEPTIDE SYNTHASE PES1 (EUROFUNG)-RELATED"/>
    <property type="match status" value="1"/>
</dbReference>
<evidence type="ECO:0000313" key="4">
    <source>
        <dbReference type="Proteomes" id="UP000235945"/>
    </source>
</evidence>
<dbReference type="EMBL" id="LGUI01000004">
    <property type="protein sequence ID" value="PNE33118.1"/>
    <property type="molecule type" value="Genomic_DNA"/>
</dbReference>
<dbReference type="InterPro" id="IPR025110">
    <property type="entry name" value="AMP-bd_C"/>
</dbReference>
<dbReference type="GO" id="GO:0016878">
    <property type="term" value="F:acid-thiol ligase activity"/>
    <property type="evidence" value="ECO:0007669"/>
    <property type="project" value="UniProtKB-ARBA"/>
</dbReference>
<dbReference type="Pfam" id="PF13193">
    <property type="entry name" value="AMP-binding_C"/>
    <property type="match status" value="1"/>
</dbReference>
<organism evidence="3 4">
    <name type="scientific">Streptomyces eurocidicus</name>
    <name type="common">Streptoverticillium eurocidicus</name>
    <dbReference type="NCBI Taxonomy" id="66423"/>
    <lineage>
        <taxon>Bacteria</taxon>
        <taxon>Bacillati</taxon>
        <taxon>Actinomycetota</taxon>
        <taxon>Actinomycetes</taxon>
        <taxon>Kitasatosporales</taxon>
        <taxon>Streptomycetaceae</taxon>
        <taxon>Streptomyces</taxon>
    </lineage>
</organism>
<sequence>MPVEEPAVCRERAEEYRRRGWWRPELLDEMALLGARTRPHACALVDGERRMSHAQLAAGVTRAAAYLRSLGIRRGDRVLVQLPNSLELAVLLLALCRMGAPAVLASPVLRSHELDRITSITEPTAVAAPGIVDGFDYLNLARALRSRHPSIALLLITDRTRQLQQGEAVFDSECGHSPEPAPAACGEEPASPSETALYLHSSGTTGPAKLMARTHEDYGCLIRATSEVLGVSSDWVYLAVPQLTQTFALSNPGLLGVLAAGGTVVIAPANRTPEALRLIEREGVTHTSTSPTGLRQLLAADRMGRDLSTLRVVQVGGAILQSHEVRAATHALDCHVQQVYGMSEGMVSLTRLDDPPHVLTHAQGRPVGAGTEIRITTGSGISAAPGESGELLTRGPSVIPGYFRDPPATRQAFTEDGFYRTGDLVRQDESGNLAVVGRIKNLINWSALKICAEELEALAGIHPAVADCAAVGKPHDIYGETVCLFLTLRPGQDPPLLEEMRSFLKEEGIAVYKLPQRMEVLDTLPMVGNGKADRAALRSLAASLAGRAAHPDTGDR</sequence>
<dbReference type="AlphaFoldDB" id="A0A2N8NWF8"/>
<dbReference type="Proteomes" id="UP000235945">
    <property type="component" value="Unassembled WGS sequence"/>
</dbReference>
<dbReference type="InterPro" id="IPR020845">
    <property type="entry name" value="AMP-binding_CS"/>
</dbReference>
<comment type="caution">
    <text evidence="3">The sequence shown here is derived from an EMBL/GenBank/DDBJ whole genome shotgun (WGS) entry which is preliminary data.</text>
</comment>
<dbReference type="InterPro" id="IPR042099">
    <property type="entry name" value="ANL_N_sf"/>
</dbReference>
<evidence type="ECO:0000313" key="3">
    <source>
        <dbReference type="EMBL" id="PNE33118.1"/>
    </source>
</evidence>
<feature type="domain" description="AMP-binding enzyme C-terminal" evidence="2">
    <location>
        <begin position="454"/>
        <end position="531"/>
    </location>
</feature>
<protein>
    <recommendedName>
        <fullName evidence="5">2,3-dihydroxybenzoate-AMP ligase</fullName>
    </recommendedName>
</protein>
<evidence type="ECO:0000259" key="2">
    <source>
        <dbReference type="Pfam" id="PF13193"/>
    </source>
</evidence>
<dbReference type="PANTHER" id="PTHR43767">
    <property type="entry name" value="LONG-CHAIN-FATTY-ACID--COA LIGASE"/>
    <property type="match status" value="1"/>
</dbReference>
<feature type="domain" description="AMP-dependent synthetase/ligase" evidence="1">
    <location>
        <begin position="35"/>
        <end position="403"/>
    </location>
</feature>
<gene>
    <name evidence="3" type="ORF">AF335_14360</name>
</gene>
<evidence type="ECO:0000259" key="1">
    <source>
        <dbReference type="Pfam" id="PF00501"/>
    </source>
</evidence>
<dbReference type="SUPFAM" id="SSF56801">
    <property type="entry name" value="Acetyl-CoA synthetase-like"/>
    <property type="match status" value="1"/>
</dbReference>
<proteinExistence type="predicted"/>
<evidence type="ECO:0008006" key="5">
    <source>
        <dbReference type="Google" id="ProtNLM"/>
    </source>
</evidence>
<dbReference type="Gene3D" id="3.30.300.30">
    <property type="match status" value="1"/>
</dbReference>
<keyword evidence="4" id="KW-1185">Reference proteome</keyword>